<evidence type="ECO:0000259" key="8">
    <source>
        <dbReference type="Pfam" id="PF00814"/>
    </source>
</evidence>
<feature type="domain" description="Gcp-like" evidence="8">
    <location>
        <begin position="73"/>
        <end position="313"/>
    </location>
</feature>
<protein>
    <recommendedName>
        <fullName evidence="1">N(6)-L-threonylcarbamoyladenine synthase</fullName>
        <ecNumber evidence="1">2.3.1.234</ecNumber>
    </recommendedName>
</protein>
<evidence type="ECO:0000256" key="4">
    <source>
        <dbReference type="ARBA" id="ARBA00022723"/>
    </source>
</evidence>
<evidence type="ECO:0000256" key="6">
    <source>
        <dbReference type="ARBA" id="ARBA00023315"/>
    </source>
</evidence>
<comment type="caution">
    <text evidence="9">The sequence shown here is derived from an EMBL/GenBank/DDBJ whole genome shotgun (WGS) entry which is preliminary data.</text>
</comment>
<dbReference type="OrthoDB" id="1675500at2"/>
<dbReference type="eggNOG" id="COG0533">
    <property type="taxonomic scope" value="Bacteria"/>
</dbReference>
<organism evidence="9 10">
    <name type="scientific">Peptoclostridium litorale DSM 5388</name>
    <dbReference type="NCBI Taxonomy" id="1121324"/>
    <lineage>
        <taxon>Bacteria</taxon>
        <taxon>Bacillati</taxon>
        <taxon>Bacillota</taxon>
        <taxon>Clostridia</taxon>
        <taxon>Peptostreptococcales</taxon>
        <taxon>Peptoclostridiaceae</taxon>
        <taxon>Peptoclostridium</taxon>
    </lineage>
</organism>
<dbReference type="STRING" id="1121324.CLIT_23c03810"/>
<dbReference type="GO" id="GO:0008033">
    <property type="term" value="P:tRNA processing"/>
    <property type="evidence" value="ECO:0007669"/>
    <property type="project" value="UniProtKB-KW"/>
</dbReference>
<keyword evidence="2" id="KW-0808">Transferase</keyword>
<dbReference type="GO" id="GO:0046872">
    <property type="term" value="F:metal ion binding"/>
    <property type="evidence" value="ECO:0007669"/>
    <property type="project" value="UniProtKB-KW"/>
</dbReference>
<dbReference type="EMBL" id="JJMM01000026">
    <property type="protein sequence ID" value="KDR94108.1"/>
    <property type="molecule type" value="Genomic_DNA"/>
</dbReference>
<dbReference type="InterPro" id="IPR043129">
    <property type="entry name" value="ATPase_NBD"/>
</dbReference>
<name>A0A069RBJ1_PEPLI</name>
<dbReference type="InterPro" id="IPR000905">
    <property type="entry name" value="Gcp-like_dom"/>
</dbReference>
<dbReference type="GO" id="GO:0016787">
    <property type="term" value="F:hydrolase activity"/>
    <property type="evidence" value="ECO:0007669"/>
    <property type="project" value="UniProtKB-KW"/>
</dbReference>
<dbReference type="GO" id="GO:0061711">
    <property type="term" value="F:tRNA N(6)-L-threonylcarbamoyladenine synthase activity"/>
    <property type="evidence" value="ECO:0007669"/>
    <property type="project" value="UniProtKB-EC"/>
</dbReference>
<dbReference type="EC" id="2.3.1.234" evidence="1"/>
<keyword evidence="5" id="KW-0408">Iron</keyword>
<dbReference type="InterPro" id="IPR017861">
    <property type="entry name" value="KAE1/TsaD"/>
</dbReference>
<evidence type="ECO:0000313" key="9">
    <source>
        <dbReference type="EMBL" id="KDR94108.1"/>
    </source>
</evidence>
<dbReference type="PANTHER" id="PTHR11735:SF6">
    <property type="entry name" value="TRNA N6-ADENOSINE THREONYLCARBAMOYLTRANSFERASE, MITOCHONDRIAL"/>
    <property type="match status" value="1"/>
</dbReference>
<reference evidence="9 10" key="1">
    <citation type="submission" date="2014-03" db="EMBL/GenBank/DDBJ databases">
        <title>Genome sequence of Clostridium litorale W6, DSM 5388.</title>
        <authorList>
            <person name="Poehlein A."/>
            <person name="Jagirdar A."/>
            <person name="Khonsari B."/>
            <person name="Chibani C.M."/>
            <person name="Gutierrez Gutierrez D.A."/>
            <person name="Davydova E."/>
            <person name="Alghaithi H.S."/>
            <person name="Nair K.P."/>
            <person name="Dhamotharan K."/>
            <person name="Chandran L."/>
            <person name="G W."/>
            <person name="Daniel R."/>
        </authorList>
    </citation>
    <scope>NUCLEOTIDE SEQUENCE [LARGE SCALE GENOMIC DNA]</scope>
    <source>
        <strain evidence="9 10">W6</strain>
    </source>
</reference>
<keyword evidence="9" id="KW-0378">Hydrolase</keyword>
<evidence type="ECO:0000313" key="10">
    <source>
        <dbReference type="Proteomes" id="UP000027946"/>
    </source>
</evidence>
<evidence type="ECO:0000256" key="1">
    <source>
        <dbReference type="ARBA" id="ARBA00012156"/>
    </source>
</evidence>
<keyword evidence="4" id="KW-0479">Metal-binding</keyword>
<evidence type="ECO:0000256" key="2">
    <source>
        <dbReference type="ARBA" id="ARBA00022679"/>
    </source>
</evidence>
<comment type="catalytic activity">
    <reaction evidence="7">
        <text>L-threonylcarbamoyladenylate + adenosine(37) in tRNA = N(6)-L-threonylcarbamoyladenosine(37) in tRNA + AMP + H(+)</text>
        <dbReference type="Rhea" id="RHEA:37059"/>
        <dbReference type="Rhea" id="RHEA-COMP:10162"/>
        <dbReference type="Rhea" id="RHEA-COMP:10163"/>
        <dbReference type="ChEBI" id="CHEBI:15378"/>
        <dbReference type="ChEBI" id="CHEBI:73682"/>
        <dbReference type="ChEBI" id="CHEBI:74411"/>
        <dbReference type="ChEBI" id="CHEBI:74418"/>
        <dbReference type="ChEBI" id="CHEBI:456215"/>
        <dbReference type="EC" id="2.3.1.234"/>
    </reaction>
</comment>
<keyword evidence="3" id="KW-0819">tRNA processing</keyword>
<keyword evidence="10" id="KW-1185">Reference proteome</keyword>
<keyword evidence="6" id="KW-0012">Acyltransferase</keyword>
<gene>
    <name evidence="9" type="primary">gcp</name>
    <name evidence="9" type="ORF">CLIT_23c03810</name>
</gene>
<dbReference type="AlphaFoldDB" id="A0A069RBJ1"/>
<dbReference type="Pfam" id="PF00814">
    <property type="entry name" value="TsaD"/>
    <property type="match status" value="1"/>
</dbReference>
<accession>A0A069RBJ1</accession>
<evidence type="ECO:0000256" key="7">
    <source>
        <dbReference type="ARBA" id="ARBA00048117"/>
    </source>
</evidence>
<evidence type="ECO:0000256" key="3">
    <source>
        <dbReference type="ARBA" id="ARBA00022694"/>
    </source>
</evidence>
<proteinExistence type="predicted"/>
<dbReference type="PANTHER" id="PTHR11735">
    <property type="entry name" value="TRNA N6-ADENOSINE THREONYLCARBAMOYLTRANSFERASE"/>
    <property type="match status" value="1"/>
</dbReference>
<dbReference type="Gene3D" id="3.30.420.40">
    <property type="match status" value="2"/>
</dbReference>
<dbReference type="SUPFAM" id="SSF53067">
    <property type="entry name" value="Actin-like ATPase domain"/>
    <property type="match status" value="1"/>
</dbReference>
<sequence>MSLENKIILGIDTSCYTTSIAAINLGGDVLLNKKIQLKVKEGNKGLRQSEGLFQHVGNFGELFEDFKSRTGESQIVAVCASKTPRPQEGSYMPVFNAGYNFAKAISQIVGAQFYETSHQEGHIKAAQFCSNLKADRFLAVHISGGTTEILISAKNGAGFDVSLVGGSKDISAGQLLDRVGVRLGYPFPAGRVIDQNAYGYGDEKCIFKISSKDGHMNLSGVETQAYRIIESEKFDDNKKRQLSYHVLKAISEKLKKSIIYLGGKYGCNDVLFAGGVASSRFLNSEISRDLSTKGIKTYWSRPEYSADNAAGVALIGRDIYIKNGDEKNEA</sequence>
<dbReference type="Proteomes" id="UP000027946">
    <property type="component" value="Unassembled WGS sequence"/>
</dbReference>
<dbReference type="PRINTS" id="PR00789">
    <property type="entry name" value="OSIALOPTASE"/>
</dbReference>
<evidence type="ECO:0000256" key="5">
    <source>
        <dbReference type="ARBA" id="ARBA00023004"/>
    </source>
</evidence>
<dbReference type="RefSeq" id="WP_038267993.1">
    <property type="nucleotide sequence ID" value="NZ_FSRH01000003.1"/>
</dbReference>